<dbReference type="PANTHER" id="PTHR13153:SF5">
    <property type="entry name" value="GATOR COMPLEX PROTEIN NPRL3"/>
    <property type="match status" value="1"/>
</dbReference>
<keyword evidence="2" id="KW-0732">Signal</keyword>
<keyword evidence="2" id="KW-0458">Lysosome</keyword>
<dbReference type="AlphaFoldDB" id="A0A7R8WTX4"/>
<dbReference type="GO" id="GO:0010508">
    <property type="term" value="P:positive regulation of autophagy"/>
    <property type="evidence" value="ECO:0007669"/>
    <property type="project" value="TreeGrafter"/>
</dbReference>
<evidence type="ECO:0000256" key="1">
    <source>
        <dbReference type="ARBA" id="ARBA00010546"/>
    </source>
</evidence>
<dbReference type="GO" id="GO:0005764">
    <property type="term" value="C:lysosome"/>
    <property type="evidence" value="ECO:0007669"/>
    <property type="project" value="UniProtKB-SubCell"/>
</dbReference>
<feature type="compositionally biased region" description="Polar residues" evidence="3">
    <location>
        <begin position="288"/>
        <end position="302"/>
    </location>
</feature>
<sequence length="469" mass="52272">MLSILDEAETRERPVTESPFEAILTKSSLAKELRDIYLSLRESGTVNQLINHFFPITFCLPQKVHFLQNNMLHIEPSSIYSCLMSIRPYHGMVLLSDQPRSLPPGCSASIMRAFKFISPLKTFQDIAALADLSLPEVFQLAALMLYWAEALIIFPICESSVYVLAPDAPLPSRQMAQEFSETFPGVSLASVLAEFSLPTSMAHKRPYASSTGWQLEKQQNQEVRLIVWLLRRRLLMQIHTFVYFCPQLKPPTPPHTPRISTPGSRRYPESTQNSVIGSPPQLLGGRGSTRSRASNSSRQSTPDILPCLLSDDQISDDVSSSIQSLSVASGTAESVPVPGHHEEVGSPAPLPPLVAAPPPPPPPPPPKEEELESARLFAQAVKILPQSLTSEEIEAIIDCPAAACEDDLRAFSRLFPYFNGQCHLEHIMFSENINRSQLIQVIEKFWPVLVLCQHEDSHLSVFYQHRRPP</sequence>
<dbReference type="InterPro" id="IPR005365">
    <property type="entry name" value="Npr3"/>
</dbReference>
<accession>A0A7R8WTX4</accession>
<evidence type="ECO:0000259" key="4">
    <source>
        <dbReference type="Pfam" id="PF24064"/>
    </source>
</evidence>
<dbReference type="GO" id="GO:1990130">
    <property type="term" value="C:GATOR1 complex"/>
    <property type="evidence" value="ECO:0007669"/>
    <property type="project" value="UniProtKB-UniRule"/>
</dbReference>
<dbReference type="GO" id="GO:1904262">
    <property type="term" value="P:negative regulation of TORC1 signaling"/>
    <property type="evidence" value="ECO:0007669"/>
    <property type="project" value="TreeGrafter"/>
</dbReference>
<feature type="region of interest" description="Disordered" evidence="3">
    <location>
        <begin position="252"/>
        <end position="308"/>
    </location>
</feature>
<dbReference type="GO" id="GO:0038202">
    <property type="term" value="P:TORC1 signaling"/>
    <property type="evidence" value="ECO:0007669"/>
    <property type="project" value="TreeGrafter"/>
</dbReference>
<gene>
    <name evidence="5" type="ORF">CTOB1V02_LOCUS13011</name>
</gene>
<dbReference type="Pfam" id="PF03666">
    <property type="entry name" value="NPR3"/>
    <property type="match status" value="1"/>
</dbReference>
<reference evidence="5" key="1">
    <citation type="submission" date="2020-11" db="EMBL/GenBank/DDBJ databases">
        <authorList>
            <person name="Tran Van P."/>
        </authorList>
    </citation>
    <scope>NUCLEOTIDE SEQUENCE</scope>
</reference>
<comment type="function">
    <text evidence="2">As a component of the GATOR1 complex functions as an inhibitor of the amino acid-sensing branch of the TORC1 pathway.</text>
</comment>
<dbReference type="InterPro" id="IPR056603">
    <property type="entry name" value="HTH_NPRL3"/>
</dbReference>
<evidence type="ECO:0000256" key="3">
    <source>
        <dbReference type="SAM" id="MobiDB-lite"/>
    </source>
</evidence>
<name>A0A7R8WTX4_9CRUS</name>
<dbReference type="PANTHER" id="PTHR13153">
    <property type="entry name" value="CGTHBA PROTEIN -14 GENE PROTEIN"/>
    <property type="match status" value="1"/>
</dbReference>
<comment type="similarity">
    <text evidence="1 2">Belongs to the NPR3 family.</text>
</comment>
<organism evidence="5">
    <name type="scientific">Cyprideis torosa</name>
    <dbReference type="NCBI Taxonomy" id="163714"/>
    <lineage>
        <taxon>Eukaryota</taxon>
        <taxon>Metazoa</taxon>
        <taxon>Ecdysozoa</taxon>
        <taxon>Arthropoda</taxon>
        <taxon>Crustacea</taxon>
        <taxon>Oligostraca</taxon>
        <taxon>Ostracoda</taxon>
        <taxon>Podocopa</taxon>
        <taxon>Podocopida</taxon>
        <taxon>Cytherocopina</taxon>
        <taxon>Cytheroidea</taxon>
        <taxon>Cytherideidae</taxon>
        <taxon>Cyprideis</taxon>
    </lineage>
</organism>
<dbReference type="GO" id="GO:0034198">
    <property type="term" value="P:cellular response to amino acid starvation"/>
    <property type="evidence" value="ECO:0007669"/>
    <property type="project" value="UniProtKB-UniRule"/>
</dbReference>
<evidence type="ECO:0000313" key="5">
    <source>
        <dbReference type="EMBL" id="CAD7235195.1"/>
    </source>
</evidence>
<dbReference type="Pfam" id="PF24064">
    <property type="entry name" value="HTH_NPRL3"/>
    <property type="match status" value="1"/>
</dbReference>
<feature type="domain" description="GATOR1 complex protein NPRL3 C-terminal HTH" evidence="4">
    <location>
        <begin position="390"/>
        <end position="449"/>
    </location>
</feature>
<feature type="region of interest" description="Disordered" evidence="3">
    <location>
        <begin position="331"/>
        <end position="370"/>
    </location>
</feature>
<dbReference type="EMBL" id="OB671660">
    <property type="protein sequence ID" value="CAD7235195.1"/>
    <property type="molecule type" value="Genomic_DNA"/>
</dbReference>
<comment type="subcellular location">
    <subcellularLocation>
        <location evidence="2">Lysosome</location>
    </subcellularLocation>
</comment>
<dbReference type="OrthoDB" id="18648at2759"/>
<evidence type="ECO:0000256" key="2">
    <source>
        <dbReference type="RuleBase" id="RU368069"/>
    </source>
</evidence>
<protein>
    <recommendedName>
        <fullName evidence="2">GATOR complex protein NPRL3</fullName>
    </recommendedName>
    <alternativeName>
        <fullName evidence="2">Nitrogen permease regulator 3-like protein</fullName>
    </alternativeName>
</protein>
<feature type="compositionally biased region" description="Pro residues" evidence="3">
    <location>
        <begin position="348"/>
        <end position="365"/>
    </location>
</feature>
<proteinExistence type="inferred from homology"/>